<organism evidence="1 2">
    <name type="scientific">Streptomyces toxytricini</name>
    <name type="common">Actinomyces toxytricini</name>
    <dbReference type="NCBI Taxonomy" id="67369"/>
    <lineage>
        <taxon>Bacteria</taxon>
        <taxon>Bacillati</taxon>
        <taxon>Actinomycetota</taxon>
        <taxon>Actinomycetes</taxon>
        <taxon>Kitasatosporales</taxon>
        <taxon>Streptomycetaceae</taxon>
        <taxon>Streptomyces</taxon>
    </lineage>
</organism>
<dbReference type="EMBL" id="JBIUYY010000016">
    <property type="protein sequence ID" value="MFJ2825237.1"/>
    <property type="molecule type" value="Genomic_DNA"/>
</dbReference>
<accession>A0ABW8ERJ3</accession>
<dbReference type="Proteomes" id="UP001617351">
    <property type="component" value="Unassembled WGS sequence"/>
</dbReference>
<comment type="caution">
    <text evidence="1">The sequence shown here is derived from an EMBL/GenBank/DDBJ whole genome shotgun (WGS) entry which is preliminary data.</text>
</comment>
<sequence>MPRPQGFTYEHRGDGTVAITHRGRSAGTLRGPRAEKFLAEVESGDAQLVMARWTGAYKFGNERTARNHPRNRR</sequence>
<protein>
    <recommendedName>
        <fullName evidence="3">Hydrophilic protein</fullName>
    </recommendedName>
</protein>
<gene>
    <name evidence="1" type="ORF">ACIO7M_29600</name>
</gene>
<proteinExistence type="predicted"/>
<reference evidence="1 2" key="1">
    <citation type="submission" date="2024-10" db="EMBL/GenBank/DDBJ databases">
        <title>The Natural Products Discovery Center: Release of the First 8490 Sequenced Strains for Exploring Actinobacteria Biosynthetic Diversity.</title>
        <authorList>
            <person name="Kalkreuter E."/>
            <person name="Kautsar S.A."/>
            <person name="Yang D."/>
            <person name="Bader C.D."/>
            <person name="Teijaro C.N."/>
            <person name="Fluegel L."/>
            <person name="Davis C.M."/>
            <person name="Simpson J.R."/>
            <person name="Lauterbach L."/>
            <person name="Steele A.D."/>
            <person name="Gui C."/>
            <person name="Meng S."/>
            <person name="Li G."/>
            <person name="Viehrig K."/>
            <person name="Ye F."/>
            <person name="Su P."/>
            <person name="Kiefer A.F."/>
            <person name="Nichols A."/>
            <person name="Cepeda A.J."/>
            <person name="Yan W."/>
            <person name="Fan B."/>
            <person name="Jiang Y."/>
            <person name="Adhikari A."/>
            <person name="Zheng C.-J."/>
            <person name="Schuster L."/>
            <person name="Cowan T.M."/>
            <person name="Smanski M.J."/>
            <person name="Chevrette M.G."/>
            <person name="De Carvalho L.P.S."/>
            <person name="Shen B."/>
        </authorList>
    </citation>
    <scope>NUCLEOTIDE SEQUENCE [LARGE SCALE GENOMIC DNA]</scope>
    <source>
        <strain evidence="1 2">NPDC087220</strain>
    </source>
</reference>
<keyword evidence="2" id="KW-1185">Reference proteome</keyword>
<evidence type="ECO:0000313" key="2">
    <source>
        <dbReference type="Proteomes" id="UP001617351"/>
    </source>
</evidence>
<evidence type="ECO:0008006" key="3">
    <source>
        <dbReference type="Google" id="ProtNLM"/>
    </source>
</evidence>
<name>A0ABW8ERJ3_STRT5</name>
<dbReference type="RefSeq" id="WP_402386328.1">
    <property type="nucleotide sequence ID" value="NZ_JBIUYY010000016.1"/>
</dbReference>
<evidence type="ECO:0000313" key="1">
    <source>
        <dbReference type="EMBL" id="MFJ2825237.1"/>
    </source>
</evidence>